<dbReference type="KEGG" id="vg:16193886"/>
<feature type="compositionally biased region" description="Basic and acidic residues" evidence="1">
    <location>
        <begin position="1"/>
        <end position="13"/>
    </location>
</feature>
<protein>
    <submittedName>
        <fullName evidence="2">Uncharacterized protein</fullName>
    </submittedName>
</protein>
<dbReference type="Proteomes" id="UP000202786">
    <property type="component" value="Segment"/>
</dbReference>
<evidence type="ECO:0000313" key="2">
    <source>
        <dbReference type="EMBL" id="AGM11578.1"/>
    </source>
</evidence>
<dbReference type="RefSeq" id="YP_008059456.1">
    <property type="nucleotide sequence ID" value="NC_021328.1"/>
</dbReference>
<dbReference type="EMBL" id="KC292026">
    <property type="protein sequence ID" value="AGM11578.1"/>
    <property type="molecule type" value="Genomic_DNA"/>
</dbReference>
<keyword evidence="3" id="KW-1185">Reference proteome</keyword>
<evidence type="ECO:0000256" key="1">
    <source>
        <dbReference type="SAM" id="MobiDB-lite"/>
    </source>
</evidence>
<accession>R4TN00</accession>
<name>R4TN00_9CAUD</name>
<evidence type="ECO:0000313" key="3">
    <source>
        <dbReference type="Proteomes" id="UP000202786"/>
    </source>
</evidence>
<sequence length="111" mass="12293">MDESHTDDVRNIAEGDDVTIETTEGDTLNMTCSDIEKHNADPRTGEVRETTIWHFDLNGEEVVLSRVEGLRSSPSDPEFPVDKTIWHCGLENNLGYAATVQIHGPDVQAEA</sequence>
<proteinExistence type="predicted"/>
<feature type="region of interest" description="Disordered" evidence="1">
    <location>
        <begin position="1"/>
        <end position="26"/>
    </location>
</feature>
<gene>
    <name evidence="2" type="primary">281</name>
    <name evidence="2" type="ORF">HGTV1_281</name>
</gene>
<dbReference type="GeneID" id="16193886"/>
<reference evidence="2 3" key="1">
    <citation type="submission" date="2012-12" db="EMBL/GenBank/DDBJ databases">
        <authorList>
            <person name="Sencilo A."/>
            <person name="Jacobs-Sera D."/>
            <person name="Russell D.A."/>
            <person name="Ko C."/>
            <person name="Atanasova N."/>
            <person name="Osterlund E."/>
            <person name="Oksanen H.M."/>
            <person name="Bamford D.H."/>
            <person name="Hatfull G.F."/>
            <person name="Roine E."/>
            <person name="Hendrix R.W."/>
        </authorList>
    </citation>
    <scope>NUCLEOTIDE SEQUENCE [LARGE SCALE GENOMIC DNA]</scope>
</reference>
<organism evidence="2 3">
    <name type="scientific">Halogranum tailed virus 1</name>
    <dbReference type="NCBI Taxonomy" id="1273749"/>
    <lineage>
        <taxon>Viruses</taxon>
        <taxon>Duplodnaviria</taxon>
        <taxon>Heunggongvirae</taxon>
        <taxon>Uroviricota</taxon>
        <taxon>Caudoviricetes</taxon>
        <taxon>Thumleimavirales</taxon>
        <taxon>Halomagnusviridae</taxon>
        <taxon>Hagravirus</taxon>
        <taxon>Hagravirus capitaneum</taxon>
        <taxon>Hagravirus HGTV1</taxon>
    </lineage>
</organism>